<dbReference type="PANTHER" id="PTHR24221">
    <property type="entry name" value="ATP-BINDING CASSETTE SUB-FAMILY B"/>
    <property type="match status" value="1"/>
</dbReference>
<name>A0A1H2JIA0_9BACT</name>
<feature type="transmembrane region" description="Helical" evidence="9">
    <location>
        <begin position="323"/>
        <end position="345"/>
    </location>
</feature>
<dbReference type="GO" id="GO:0140359">
    <property type="term" value="F:ABC-type transporter activity"/>
    <property type="evidence" value="ECO:0007669"/>
    <property type="project" value="InterPro"/>
</dbReference>
<protein>
    <submittedName>
        <fullName evidence="12">ATP-binding cassette, subfamily B</fullName>
    </submittedName>
</protein>
<evidence type="ECO:0000256" key="9">
    <source>
        <dbReference type="SAM" id="Phobius"/>
    </source>
</evidence>
<dbReference type="InterPro" id="IPR011527">
    <property type="entry name" value="ABC1_TM_dom"/>
</dbReference>
<gene>
    <name evidence="12" type="ORF">SAMN04487931_11298</name>
</gene>
<dbReference type="InterPro" id="IPR036640">
    <property type="entry name" value="ABC1_TM_sf"/>
</dbReference>
<dbReference type="CDD" id="cd18544">
    <property type="entry name" value="ABC_6TM_TmrA_like"/>
    <property type="match status" value="1"/>
</dbReference>
<feature type="transmembrane region" description="Helical" evidence="9">
    <location>
        <begin position="214"/>
        <end position="237"/>
    </location>
</feature>
<feature type="domain" description="ABC transporter" evidence="10">
    <location>
        <begin position="417"/>
        <end position="651"/>
    </location>
</feature>
<dbReference type="SUPFAM" id="SSF52540">
    <property type="entry name" value="P-loop containing nucleoside triphosphate hydrolases"/>
    <property type="match status" value="1"/>
</dbReference>
<dbReference type="RefSeq" id="WP_245743176.1">
    <property type="nucleotide sequence ID" value="NZ_FNLL01000012.1"/>
</dbReference>
<dbReference type="GO" id="GO:0005886">
    <property type="term" value="C:plasma membrane"/>
    <property type="evidence" value="ECO:0007669"/>
    <property type="project" value="UniProtKB-SubCell"/>
</dbReference>
<evidence type="ECO:0000313" key="13">
    <source>
        <dbReference type="Proteomes" id="UP000199608"/>
    </source>
</evidence>
<dbReference type="InterPro" id="IPR003439">
    <property type="entry name" value="ABC_transporter-like_ATP-bd"/>
</dbReference>
<keyword evidence="13" id="KW-1185">Reference proteome</keyword>
<dbReference type="Pfam" id="PF00664">
    <property type="entry name" value="ABC_membrane"/>
    <property type="match status" value="1"/>
</dbReference>
<evidence type="ECO:0000259" key="11">
    <source>
        <dbReference type="PROSITE" id="PS50929"/>
    </source>
</evidence>
<evidence type="ECO:0000256" key="7">
    <source>
        <dbReference type="ARBA" id="ARBA00022989"/>
    </source>
</evidence>
<keyword evidence="6 12" id="KW-0067">ATP-binding</keyword>
<proteinExistence type="predicted"/>
<dbReference type="PROSITE" id="PS50893">
    <property type="entry name" value="ABC_TRANSPORTER_2"/>
    <property type="match status" value="1"/>
</dbReference>
<feature type="domain" description="ABC transmembrane type-1" evidence="11">
    <location>
        <begin position="38"/>
        <end position="386"/>
    </location>
</feature>
<feature type="transmembrane region" description="Helical" evidence="9">
    <location>
        <begin position="34"/>
        <end position="56"/>
    </location>
</feature>
<evidence type="ECO:0000256" key="3">
    <source>
        <dbReference type="ARBA" id="ARBA00022475"/>
    </source>
</evidence>
<evidence type="ECO:0000256" key="5">
    <source>
        <dbReference type="ARBA" id="ARBA00022741"/>
    </source>
</evidence>
<dbReference type="Pfam" id="PF00005">
    <property type="entry name" value="ABC_tran"/>
    <property type="match status" value="1"/>
</dbReference>
<keyword evidence="7 9" id="KW-1133">Transmembrane helix</keyword>
<dbReference type="SUPFAM" id="SSF90123">
    <property type="entry name" value="ABC transporter transmembrane region"/>
    <property type="match status" value="1"/>
</dbReference>
<dbReference type="EMBL" id="FNLL01000012">
    <property type="protein sequence ID" value="SDU55861.1"/>
    <property type="molecule type" value="Genomic_DNA"/>
</dbReference>
<keyword evidence="2" id="KW-0813">Transport</keyword>
<dbReference type="InterPro" id="IPR027417">
    <property type="entry name" value="P-loop_NTPase"/>
</dbReference>
<dbReference type="InterPro" id="IPR017871">
    <property type="entry name" value="ABC_transporter-like_CS"/>
</dbReference>
<feature type="transmembrane region" description="Helical" evidence="9">
    <location>
        <begin position="139"/>
        <end position="157"/>
    </location>
</feature>
<evidence type="ECO:0000256" key="6">
    <source>
        <dbReference type="ARBA" id="ARBA00022840"/>
    </source>
</evidence>
<comment type="subcellular location">
    <subcellularLocation>
        <location evidence="1">Cell membrane</location>
        <topology evidence="1">Multi-pass membrane protein</topology>
    </subcellularLocation>
</comment>
<sequence length="663" mass="74532">MRLSMNFPDEESLDKPKDIRLLKRFFPFIMKRKLMVTVSVALVMAISALDLAMPYVTRIAVDRYIVPGLDFSSQRDGIQGEGSPPALAVEIKTKEMETVILSHPGLFERQGNTATLSSEHLDRLTREEMRIMRAHDLRGTALVGLVLLAIAGLRFLFSFVQIMVMEYTGQWVMHDLRLSIYRHIQRLPVSFFDKNTVGRLSTRVTNDVQNMQELFTSIITFVMKDSFMLLGILGVLVYMDLKLAAAILSVIPFVFLAAILFSRKSRKVFRVLRIKVAQINSMFSEAIGGMKVIQLFTMEKKTLDDFRKINRENYDAGLQQIRIYGLFMPVIDMLGSFTLAIVIFYGGGRVVSELVSLGILVAFISYIKMFFRPIRDIAEKHNILQNALASGERIVQILDKKLHGEGGSKELERLDTLSFDHVTMAYKKGKNILNNLSFDLKSGSSLAIVGPTGSGKTTLINLIVQFYKPKGGRILINGDEIERYSVRSIRSKIALVTQDPYLFTGTIRKNILPPEKDVSKEELNSILKLSNCQSIIDKMPEGLSTRISGGGASLSSGERQLISIARAFAHQPDLIIFDEATSYVDTESEEKIRIAVSNLKENRTSITIAHRLRSAVTSDQIIVIKDGRVIEKGSHKTLMKNRQFYYGLHQANGLKKGKIADTM</sequence>
<accession>A0A1H2JIA0</accession>
<dbReference type="GO" id="GO:0005524">
    <property type="term" value="F:ATP binding"/>
    <property type="evidence" value="ECO:0007669"/>
    <property type="project" value="UniProtKB-KW"/>
</dbReference>
<feature type="transmembrane region" description="Helical" evidence="9">
    <location>
        <begin position="243"/>
        <end position="261"/>
    </location>
</feature>
<dbReference type="AlphaFoldDB" id="A0A1H2JIA0"/>
<evidence type="ECO:0000256" key="4">
    <source>
        <dbReference type="ARBA" id="ARBA00022692"/>
    </source>
</evidence>
<keyword evidence="3" id="KW-1003">Cell membrane</keyword>
<evidence type="ECO:0000256" key="2">
    <source>
        <dbReference type="ARBA" id="ARBA00022448"/>
    </source>
</evidence>
<dbReference type="FunFam" id="3.40.50.300:FF:000221">
    <property type="entry name" value="Multidrug ABC transporter ATP-binding protein"/>
    <property type="match status" value="1"/>
</dbReference>
<dbReference type="InterPro" id="IPR039421">
    <property type="entry name" value="Type_1_exporter"/>
</dbReference>
<dbReference type="GO" id="GO:0016887">
    <property type="term" value="F:ATP hydrolysis activity"/>
    <property type="evidence" value="ECO:0007669"/>
    <property type="project" value="InterPro"/>
</dbReference>
<dbReference type="PROSITE" id="PS50929">
    <property type="entry name" value="ABC_TM1F"/>
    <property type="match status" value="1"/>
</dbReference>
<reference evidence="13" key="1">
    <citation type="submission" date="2016-10" db="EMBL/GenBank/DDBJ databases">
        <authorList>
            <person name="Varghese N."/>
            <person name="Submissions S."/>
        </authorList>
    </citation>
    <scope>NUCLEOTIDE SEQUENCE [LARGE SCALE GENOMIC DNA]</scope>
    <source>
        <strain evidence="13">DSM 3384</strain>
    </source>
</reference>
<evidence type="ECO:0000256" key="1">
    <source>
        <dbReference type="ARBA" id="ARBA00004651"/>
    </source>
</evidence>
<dbReference type="SMART" id="SM00382">
    <property type="entry name" value="AAA"/>
    <property type="match status" value="1"/>
</dbReference>
<keyword evidence="5" id="KW-0547">Nucleotide-binding</keyword>
<evidence type="ECO:0000259" key="10">
    <source>
        <dbReference type="PROSITE" id="PS50893"/>
    </source>
</evidence>
<feature type="transmembrane region" description="Helical" evidence="9">
    <location>
        <begin position="351"/>
        <end position="371"/>
    </location>
</feature>
<dbReference type="Gene3D" id="3.40.50.300">
    <property type="entry name" value="P-loop containing nucleotide triphosphate hydrolases"/>
    <property type="match status" value="1"/>
</dbReference>
<organism evidence="12 13">
    <name type="scientific">Desulfobacula phenolica</name>
    <dbReference type="NCBI Taxonomy" id="90732"/>
    <lineage>
        <taxon>Bacteria</taxon>
        <taxon>Pseudomonadati</taxon>
        <taxon>Thermodesulfobacteriota</taxon>
        <taxon>Desulfobacteria</taxon>
        <taxon>Desulfobacterales</taxon>
        <taxon>Desulfobacteraceae</taxon>
        <taxon>Desulfobacula</taxon>
    </lineage>
</organism>
<evidence type="ECO:0000256" key="8">
    <source>
        <dbReference type="ARBA" id="ARBA00023136"/>
    </source>
</evidence>
<dbReference type="PROSITE" id="PS00211">
    <property type="entry name" value="ABC_TRANSPORTER_1"/>
    <property type="match status" value="1"/>
</dbReference>
<dbReference type="Proteomes" id="UP000199608">
    <property type="component" value="Unassembled WGS sequence"/>
</dbReference>
<keyword evidence="8 9" id="KW-0472">Membrane</keyword>
<dbReference type="Gene3D" id="1.20.1560.10">
    <property type="entry name" value="ABC transporter type 1, transmembrane domain"/>
    <property type="match status" value="1"/>
</dbReference>
<keyword evidence="4 9" id="KW-0812">Transmembrane</keyword>
<evidence type="ECO:0000313" key="12">
    <source>
        <dbReference type="EMBL" id="SDU55861.1"/>
    </source>
</evidence>
<dbReference type="PANTHER" id="PTHR24221:SF587">
    <property type="entry name" value="ABC TRANSPORTER RELATED"/>
    <property type="match status" value="1"/>
</dbReference>
<dbReference type="InterPro" id="IPR003593">
    <property type="entry name" value="AAA+_ATPase"/>
</dbReference>